<evidence type="ECO:0000313" key="3">
    <source>
        <dbReference type="EMBL" id="SFF99451.1"/>
    </source>
</evidence>
<dbReference type="Proteomes" id="UP000198752">
    <property type="component" value="Unassembled WGS sequence"/>
</dbReference>
<evidence type="ECO:0000259" key="2">
    <source>
        <dbReference type="PROSITE" id="PS51109"/>
    </source>
</evidence>
<dbReference type="RefSeq" id="WP_177184576.1">
    <property type="nucleotide sequence ID" value="NZ_FOOY01000003.1"/>
</dbReference>
<dbReference type="Gene3D" id="2.60.40.10">
    <property type="entry name" value="Immunoglobulins"/>
    <property type="match status" value="1"/>
</dbReference>
<keyword evidence="4" id="KW-1185">Reference proteome</keyword>
<protein>
    <submittedName>
        <fullName evidence="3">Uncharacterized protein YvpB</fullName>
    </submittedName>
</protein>
<dbReference type="STRING" id="269670.SAMN02982927_00324"/>
<dbReference type="Pfam" id="PF16403">
    <property type="entry name" value="Bact_surface_Ig-like"/>
    <property type="match status" value="1"/>
</dbReference>
<dbReference type="InterPro" id="IPR039563">
    <property type="entry name" value="Peptidase_C39_single_dom"/>
</dbReference>
<dbReference type="InterPro" id="IPR032179">
    <property type="entry name" value="Cry22Aa_Ig-like"/>
</dbReference>
<dbReference type="InterPro" id="IPR013783">
    <property type="entry name" value="Ig-like_fold"/>
</dbReference>
<evidence type="ECO:0000256" key="1">
    <source>
        <dbReference type="ARBA" id="ARBA00022729"/>
    </source>
</evidence>
<name>A0A1I2NDL2_9BACL</name>
<dbReference type="PANTHER" id="PTHR37806:SF1">
    <property type="entry name" value="PEPTIDASE C39-LIKE DOMAIN-CONTAINING PROTEIN"/>
    <property type="match status" value="1"/>
</dbReference>
<keyword evidence="1" id="KW-0732">Signal</keyword>
<evidence type="ECO:0000313" key="4">
    <source>
        <dbReference type="Proteomes" id="UP000198752"/>
    </source>
</evidence>
<sequence length="348" mass="38872">MYKRLKSYIIIAFFLSIALQLFGCSLKLFGETASGLNVKINVKSVPKTIHLGEHFDPKKNVTVTNQKGEKQSLKSLKVSGHVDTKRVGTYKLTYTFKSGGVRTSLSKKVQVIYEKKVSITFKTKNVEKSSMVRGKTTVHQTGIKGSKLVRYQAKIVGSKVVLGKAISEKVINEPVTKIIYSGTKIPKSYRMNVAVIGQLPELPAGCEITAVTMMLRYKGARVTKVALAEEMPRATNGDPNTGFVGSPYSKSGMTIYPPALMYLVKKYAGNSANLTGASTDKLKDYLSKDHPIVIWGTYDGFYFHALVLTGYTENGFYYNDPWTDTKRWMNNEQMLIHWNALDRRALTY</sequence>
<dbReference type="EMBL" id="FOOY01000003">
    <property type="protein sequence ID" value="SFF99451.1"/>
    <property type="molecule type" value="Genomic_DNA"/>
</dbReference>
<dbReference type="PANTHER" id="PTHR37806">
    <property type="entry name" value="LMO0724 PROTEIN"/>
    <property type="match status" value="1"/>
</dbReference>
<dbReference type="Pfam" id="PF07501">
    <property type="entry name" value="G5"/>
    <property type="match status" value="1"/>
</dbReference>
<dbReference type="InterPro" id="IPR039564">
    <property type="entry name" value="Peptidase_C39-like"/>
</dbReference>
<dbReference type="Pfam" id="PF13529">
    <property type="entry name" value="Peptidase_C39_2"/>
    <property type="match status" value="1"/>
</dbReference>
<dbReference type="SMART" id="SM01208">
    <property type="entry name" value="G5"/>
    <property type="match status" value="1"/>
</dbReference>
<accession>A0A1I2NDL2</accession>
<dbReference type="Gene3D" id="3.90.70.10">
    <property type="entry name" value="Cysteine proteinases"/>
    <property type="match status" value="1"/>
</dbReference>
<reference evidence="4" key="1">
    <citation type="submission" date="2016-10" db="EMBL/GenBank/DDBJ databases">
        <authorList>
            <person name="Varghese N."/>
            <person name="Submissions S."/>
        </authorList>
    </citation>
    <scope>NUCLEOTIDE SEQUENCE [LARGE SCALE GENOMIC DNA]</scope>
    <source>
        <strain evidence="4">ATCC 700379</strain>
    </source>
</reference>
<proteinExistence type="predicted"/>
<dbReference type="AlphaFoldDB" id="A0A1I2NDL2"/>
<dbReference type="InterPro" id="IPR011098">
    <property type="entry name" value="G5_dom"/>
</dbReference>
<dbReference type="Gene3D" id="2.20.230.10">
    <property type="entry name" value="Resuscitation-promoting factor rpfb"/>
    <property type="match status" value="1"/>
</dbReference>
<feature type="domain" description="G5" evidence="2">
    <location>
        <begin position="105"/>
        <end position="185"/>
    </location>
</feature>
<organism evidence="3 4">
    <name type="scientific">Sporolactobacillus nakayamae</name>
    <dbReference type="NCBI Taxonomy" id="269670"/>
    <lineage>
        <taxon>Bacteria</taxon>
        <taxon>Bacillati</taxon>
        <taxon>Bacillota</taxon>
        <taxon>Bacilli</taxon>
        <taxon>Bacillales</taxon>
        <taxon>Sporolactobacillaceae</taxon>
        <taxon>Sporolactobacillus</taxon>
    </lineage>
</organism>
<dbReference type="CDD" id="cd02549">
    <property type="entry name" value="Peptidase_C39A"/>
    <property type="match status" value="1"/>
</dbReference>
<gene>
    <name evidence="3" type="ORF">SAMN02982927_00324</name>
</gene>
<dbReference type="PROSITE" id="PS51109">
    <property type="entry name" value="G5"/>
    <property type="match status" value="1"/>
</dbReference>